<feature type="transmembrane region" description="Helical" evidence="1">
    <location>
        <begin position="175"/>
        <end position="199"/>
    </location>
</feature>
<evidence type="ECO:0000256" key="1">
    <source>
        <dbReference type="SAM" id="Phobius"/>
    </source>
</evidence>
<feature type="transmembrane region" description="Helical" evidence="1">
    <location>
        <begin position="234"/>
        <end position="260"/>
    </location>
</feature>
<keyword evidence="1" id="KW-0472">Membrane</keyword>
<gene>
    <name evidence="2" type="ORF">GCM10007315_09930</name>
</gene>
<dbReference type="Proteomes" id="UP000638981">
    <property type="component" value="Unassembled WGS sequence"/>
</dbReference>
<protein>
    <submittedName>
        <fullName evidence="2">Uncharacterized protein</fullName>
    </submittedName>
</protein>
<evidence type="ECO:0000313" key="3">
    <source>
        <dbReference type="Proteomes" id="UP000638981"/>
    </source>
</evidence>
<dbReference type="AlphaFoldDB" id="A0A918WJY5"/>
<feature type="transmembrane region" description="Helical" evidence="1">
    <location>
        <begin position="12"/>
        <end position="33"/>
    </location>
</feature>
<dbReference type="RefSeq" id="WP_189410507.1">
    <property type="nucleotide sequence ID" value="NZ_BMYJ01000002.1"/>
</dbReference>
<sequence>MFLFFQSIPFSLAVFWRFLIVFPFILVPAFVIIAGTALIFPPVALLLTAVVYNFWVLVGIRAGLGAQGYGNGPDFFALVRWAFVFTLFQTAYTIFLGALVWALVTGASMLGYSELAPLLSPHALQDWWGLLTGAPLLAGSAAAFWLISTALWSMSLVPQAAAAWSSTTKAPPTNLFSGFGAGFFGLFLVTTASTALILWTRATDHMLMFFARLIKWAIDEYTGLLELPPTVGELLPGLLGMLLWVWASCWVFGAAALAFIHHRRRVERAALSRGKEIAPPTDDIRNLRQARERAQQGLAD</sequence>
<organism evidence="2 3">
    <name type="scientific">Neogemmobacter tilapiae</name>
    <dbReference type="NCBI Taxonomy" id="875041"/>
    <lineage>
        <taxon>Bacteria</taxon>
        <taxon>Pseudomonadati</taxon>
        <taxon>Pseudomonadota</taxon>
        <taxon>Alphaproteobacteria</taxon>
        <taxon>Rhodobacterales</taxon>
        <taxon>Paracoccaceae</taxon>
        <taxon>Neogemmobacter</taxon>
    </lineage>
</organism>
<evidence type="ECO:0000313" key="2">
    <source>
        <dbReference type="EMBL" id="GHC49742.1"/>
    </source>
</evidence>
<keyword evidence="1" id="KW-0812">Transmembrane</keyword>
<keyword evidence="1" id="KW-1133">Transmembrane helix</keyword>
<reference evidence="2" key="2">
    <citation type="submission" date="2020-09" db="EMBL/GenBank/DDBJ databases">
        <authorList>
            <person name="Sun Q."/>
            <person name="Kim S."/>
        </authorList>
    </citation>
    <scope>NUCLEOTIDE SEQUENCE</scope>
    <source>
        <strain evidence="2">KCTC 23310</strain>
    </source>
</reference>
<name>A0A918WJY5_9RHOB</name>
<feature type="transmembrane region" description="Helical" evidence="1">
    <location>
        <begin position="127"/>
        <end position="154"/>
    </location>
</feature>
<feature type="transmembrane region" description="Helical" evidence="1">
    <location>
        <begin position="39"/>
        <end position="60"/>
    </location>
</feature>
<comment type="caution">
    <text evidence="2">The sequence shown here is derived from an EMBL/GenBank/DDBJ whole genome shotgun (WGS) entry which is preliminary data.</text>
</comment>
<proteinExistence type="predicted"/>
<accession>A0A918WJY5</accession>
<keyword evidence="3" id="KW-1185">Reference proteome</keyword>
<reference evidence="2" key="1">
    <citation type="journal article" date="2014" name="Int. J. Syst. Evol. Microbiol.">
        <title>Complete genome sequence of Corynebacterium casei LMG S-19264T (=DSM 44701T), isolated from a smear-ripened cheese.</title>
        <authorList>
            <consortium name="US DOE Joint Genome Institute (JGI-PGF)"/>
            <person name="Walter F."/>
            <person name="Albersmeier A."/>
            <person name="Kalinowski J."/>
            <person name="Ruckert C."/>
        </authorList>
    </citation>
    <scope>NUCLEOTIDE SEQUENCE</scope>
    <source>
        <strain evidence="2">KCTC 23310</strain>
    </source>
</reference>
<dbReference type="EMBL" id="BMYJ01000002">
    <property type="protein sequence ID" value="GHC49742.1"/>
    <property type="molecule type" value="Genomic_DNA"/>
</dbReference>
<feature type="transmembrane region" description="Helical" evidence="1">
    <location>
        <begin position="81"/>
        <end position="107"/>
    </location>
</feature>